<dbReference type="STRING" id="1121357.SAMN05661109_00864"/>
<proteinExistence type="predicted"/>
<dbReference type="Proteomes" id="UP000198929">
    <property type="component" value="Unassembled WGS sequence"/>
</dbReference>
<dbReference type="AlphaFoldDB" id="A0A1H9RE79"/>
<gene>
    <name evidence="1" type="ORF">SAMN05661109_00864</name>
</gene>
<dbReference type="RefSeq" id="WP_092256809.1">
    <property type="nucleotide sequence ID" value="NZ_CP047199.1"/>
</dbReference>
<organism evidence="1 2">
    <name type="scientific">Corynebacterium cystitidis DSM 20524</name>
    <dbReference type="NCBI Taxonomy" id="1121357"/>
    <lineage>
        <taxon>Bacteria</taxon>
        <taxon>Bacillati</taxon>
        <taxon>Actinomycetota</taxon>
        <taxon>Actinomycetes</taxon>
        <taxon>Mycobacteriales</taxon>
        <taxon>Corynebacteriaceae</taxon>
        <taxon>Corynebacterium</taxon>
    </lineage>
</organism>
<name>A0A1H9RE79_9CORY</name>
<dbReference type="InterPro" id="IPR016024">
    <property type="entry name" value="ARM-type_fold"/>
</dbReference>
<evidence type="ECO:0000313" key="1">
    <source>
        <dbReference type="EMBL" id="SER70974.1"/>
    </source>
</evidence>
<dbReference type="EMBL" id="FOGQ01000002">
    <property type="protein sequence ID" value="SER70974.1"/>
    <property type="molecule type" value="Genomic_DNA"/>
</dbReference>
<accession>A0A1H9RE79</accession>
<keyword evidence="2" id="KW-1185">Reference proteome</keyword>
<sequence length="261" mass="29964">MATKLKDHYDADYAHGLADKIAAAEPGFDQQEFLQHVLPALETLEFGARQEILAEALAQTVPGSYEQQLATFTKILGPELPGSLGMFTAGWWLWPVGRFVEKQGTQNYEASLEFCRELTKCFTGEYAMRPLLEYRPGETMRRMVEWSVDDNQRIRRLASECVRPRLPWAKKSLVCLDFVDEYRQLLGNLKDDSDRTIQKSVANNLNDLYKDAEWLFTELVDEWSQPPVTDHCAWVLKHGTRTQRKDALSRENVEDSKDSKG</sequence>
<protein>
    <submittedName>
        <fullName evidence="1">3-methyladenine DNA glycosylase AlkC</fullName>
    </submittedName>
</protein>
<evidence type="ECO:0000313" key="2">
    <source>
        <dbReference type="Proteomes" id="UP000198929"/>
    </source>
</evidence>
<reference evidence="2" key="1">
    <citation type="submission" date="2016-10" db="EMBL/GenBank/DDBJ databases">
        <authorList>
            <person name="Varghese N."/>
            <person name="Submissions S."/>
        </authorList>
    </citation>
    <scope>NUCLEOTIDE SEQUENCE [LARGE SCALE GENOMIC DNA]</scope>
    <source>
        <strain evidence="2">DSM 20524</strain>
    </source>
</reference>
<dbReference type="SUPFAM" id="SSF48371">
    <property type="entry name" value="ARM repeat"/>
    <property type="match status" value="1"/>
</dbReference>
<dbReference type="Gene3D" id="1.25.40.290">
    <property type="entry name" value="ARM repeat domains"/>
    <property type="match status" value="1"/>
</dbReference>